<dbReference type="EMBL" id="KV011182">
    <property type="protein sequence ID" value="KZV26660.1"/>
    <property type="molecule type" value="Genomic_DNA"/>
</dbReference>
<evidence type="ECO:0000313" key="2">
    <source>
        <dbReference type="Proteomes" id="UP000250235"/>
    </source>
</evidence>
<gene>
    <name evidence="1" type="ORF">F511_34683</name>
</gene>
<accession>A0A2Z7B086</accession>
<proteinExistence type="predicted"/>
<dbReference type="OrthoDB" id="408743at2759"/>
<name>A0A2Z7B086_9LAMI</name>
<evidence type="ECO:0000313" key="1">
    <source>
        <dbReference type="EMBL" id="KZV26660.1"/>
    </source>
</evidence>
<dbReference type="Proteomes" id="UP000250235">
    <property type="component" value="Unassembled WGS sequence"/>
</dbReference>
<keyword evidence="2" id="KW-1185">Reference proteome</keyword>
<sequence>MANQIKRRNVSSLTYDNFPGAHMANQIKRCNVSSLTYENFPGGHPSQYCPHPCTLNSTANIKIALQKKKSNKCGVPNGKYMWLIIESNGSYLSDRDGNKGALPIYPGHSNLRVQEWAVKIRTRATNYSSRRPERMSQTIGDCKEQLVSSIVVFFPLANHMPQEWSGKYELGERILAVPTLLQSEL</sequence>
<protein>
    <submittedName>
        <fullName evidence="1">Disease resistance protein</fullName>
    </submittedName>
</protein>
<organism evidence="1 2">
    <name type="scientific">Dorcoceras hygrometricum</name>
    <dbReference type="NCBI Taxonomy" id="472368"/>
    <lineage>
        <taxon>Eukaryota</taxon>
        <taxon>Viridiplantae</taxon>
        <taxon>Streptophyta</taxon>
        <taxon>Embryophyta</taxon>
        <taxon>Tracheophyta</taxon>
        <taxon>Spermatophyta</taxon>
        <taxon>Magnoliopsida</taxon>
        <taxon>eudicotyledons</taxon>
        <taxon>Gunneridae</taxon>
        <taxon>Pentapetalae</taxon>
        <taxon>asterids</taxon>
        <taxon>lamiids</taxon>
        <taxon>Lamiales</taxon>
        <taxon>Gesneriaceae</taxon>
        <taxon>Didymocarpoideae</taxon>
        <taxon>Trichosporeae</taxon>
        <taxon>Loxocarpinae</taxon>
        <taxon>Dorcoceras</taxon>
    </lineage>
</organism>
<dbReference type="AlphaFoldDB" id="A0A2Z7B086"/>
<reference evidence="1 2" key="1">
    <citation type="journal article" date="2015" name="Proc. Natl. Acad. Sci. U.S.A.">
        <title>The resurrection genome of Boea hygrometrica: A blueprint for survival of dehydration.</title>
        <authorList>
            <person name="Xiao L."/>
            <person name="Yang G."/>
            <person name="Zhang L."/>
            <person name="Yang X."/>
            <person name="Zhao S."/>
            <person name="Ji Z."/>
            <person name="Zhou Q."/>
            <person name="Hu M."/>
            <person name="Wang Y."/>
            <person name="Chen M."/>
            <person name="Xu Y."/>
            <person name="Jin H."/>
            <person name="Xiao X."/>
            <person name="Hu G."/>
            <person name="Bao F."/>
            <person name="Hu Y."/>
            <person name="Wan P."/>
            <person name="Li L."/>
            <person name="Deng X."/>
            <person name="Kuang T."/>
            <person name="Xiang C."/>
            <person name="Zhu J.K."/>
            <person name="Oliver M.J."/>
            <person name="He Y."/>
        </authorList>
    </citation>
    <scope>NUCLEOTIDE SEQUENCE [LARGE SCALE GENOMIC DNA]</scope>
    <source>
        <strain evidence="2">cv. XS01</strain>
    </source>
</reference>